<comment type="caution">
    <text evidence="2">The sequence shown here is derived from an EMBL/GenBank/DDBJ whole genome shotgun (WGS) entry which is preliminary data.</text>
</comment>
<gene>
    <name evidence="2" type="ORF">Q766_01715</name>
</gene>
<accession>A0A0A2N323</accession>
<keyword evidence="3" id="KW-1185">Reference proteome</keyword>
<dbReference type="AlphaFoldDB" id="A0A0A2N323"/>
<dbReference type="EMBL" id="JRLY01000001">
    <property type="protein sequence ID" value="KGO94860.1"/>
    <property type="molecule type" value="Genomic_DNA"/>
</dbReference>
<name>A0A0A2N323_9FLAO</name>
<organism evidence="2 3">
    <name type="scientific">Flavobacterium subsaxonicum WB 4.1-42 = DSM 21790</name>
    <dbReference type="NCBI Taxonomy" id="1121898"/>
    <lineage>
        <taxon>Bacteria</taxon>
        <taxon>Pseudomonadati</taxon>
        <taxon>Bacteroidota</taxon>
        <taxon>Flavobacteriia</taxon>
        <taxon>Flavobacteriales</taxon>
        <taxon>Flavobacteriaceae</taxon>
        <taxon>Flavobacterium</taxon>
    </lineage>
</organism>
<evidence type="ECO:0008006" key="4">
    <source>
        <dbReference type="Google" id="ProtNLM"/>
    </source>
</evidence>
<dbReference type="STRING" id="1121898.GCA_000422725_00816"/>
<reference evidence="2 3" key="1">
    <citation type="submission" date="2013-09" db="EMBL/GenBank/DDBJ databases">
        <authorList>
            <person name="Zeng Z."/>
            <person name="Chen C."/>
        </authorList>
    </citation>
    <scope>NUCLEOTIDE SEQUENCE [LARGE SCALE GENOMIC DNA]</scope>
    <source>
        <strain evidence="2 3">WB 4.1-42</strain>
    </source>
</reference>
<sequence length="260" mass="28378">MKKTIYLLLALSIFTVSCSSDDDSAATTTPSENDYLPLTAGNYWVYDVPGSVESGRDSLYVANDTVIAGSAYSKFKTRELAFGFFTGALANNGVKKEGNKLLLTGSASVNFTEEFPINIGVTDLIIFNEDATVNDALGAVTGTIEQTYDGYPLTFTYTLTTTAKEDLPNYSVGTDVYTDVKRVETKLNLKIETELLGFTAEILKPQDIVTSYQYYAKGIGVVYVDTTLQYNINAEIAATFGIPATRTETQKEILDTYSVE</sequence>
<protein>
    <recommendedName>
        <fullName evidence="4">Lipoprotein</fullName>
    </recommendedName>
</protein>
<keyword evidence="1" id="KW-0732">Signal</keyword>
<dbReference type="RefSeq" id="WP_026992240.1">
    <property type="nucleotide sequence ID" value="NZ_JRLY01000001.1"/>
</dbReference>
<proteinExistence type="predicted"/>
<feature type="chain" id="PRO_5002003984" description="Lipoprotein" evidence="1">
    <location>
        <begin position="22"/>
        <end position="260"/>
    </location>
</feature>
<feature type="signal peptide" evidence="1">
    <location>
        <begin position="1"/>
        <end position="21"/>
    </location>
</feature>
<dbReference type="PROSITE" id="PS51257">
    <property type="entry name" value="PROKAR_LIPOPROTEIN"/>
    <property type="match status" value="1"/>
</dbReference>
<dbReference type="OrthoDB" id="1435518at2"/>
<dbReference type="eggNOG" id="ENOG5032WCC">
    <property type="taxonomic scope" value="Bacteria"/>
</dbReference>
<evidence type="ECO:0000313" key="3">
    <source>
        <dbReference type="Proteomes" id="UP000030111"/>
    </source>
</evidence>
<evidence type="ECO:0000313" key="2">
    <source>
        <dbReference type="EMBL" id="KGO94860.1"/>
    </source>
</evidence>
<evidence type="ECO:0000256" key="1">
    <source>
        <dbReference type="SAM" id="SignalP"/>
    </source>
</evidence>
<dbReference type="Proteomes" id="UP000030111">
    <property type="component" value="Unassembled WGS sequence"/>
</dbReference>